<gene>
    <name evidence="7" type="ORF">S06H3_37857</name>
</gene>
<dbReference type="GO" id="GO:0015658">
    <property type="term" value="F:branched-chain amino acid transmembrane transporter activity"/>
    <property type="evidence" value="ECO:0007669"/>
    <property type="project" value="InterPro"/>
</dbReference>
<dbReference type="PANTHER" id="PTHR30482:SF1">
    <property type="entry name" value="BRANCHED-CHAIN AMINO ACID TRANSPORT PERMEASE PROTEIN LIVM-RELATED"/>
    <property type="match status" value="1"/>
</dbReference>
<feature type="non-terminal residue" evidence="7">
    <location>
        <position position="259"/>
    </location>
</feature>
<accession>X1NIZ6</accession>
<feature type="transmembrane region" description="Helical" evidence="6">
    <location>
        <begin position="48"/>
        <end position="71"/>
    </location>
</feature>
<evidence type="ECO:0008006" key="8">
    <source>
        <dbReference type="Google" id="ProtNLM"/>
    </source>
</evidence>
<evidence type="ECO:0000256" key="3">
    <source>
        <dbReference type="ARBA" id="ARBA00022692"/>
    </source>
</evidence>
<dbReference type="InterPro" id="IPR001851">
    <property type="entry name" value="ABC_transp_permease"/>
</dbReference>
<dbReference type="CDD" id="cd06581">
    <property type="entry name" value="TM_PBP1_LivM_like"/>
    <property type="match status" value="1"/>
</dbReference>
<dbReference type="GO" id="GO:0005886">
    <property type="term" value="C:plasma membrane"/>
    <property type="evidence" value="ECO:0007669"/>
    <property type="project" value="UniProtKB-SubCell"/>
</dbReference>
<evidence type="ECO:0000256" key="1">
    <source>
        <dbReference type="ARBA" id="ARBA00004651"/>
    </source>
</evidence>
<dbReference type="EMBL" id="BARV01023031">
    <property type="protein sequence ID" value="GAI26780.1"/>
    <property type="molecule type" value="Genomic_DNA"/>
</dbReference>
<evidence type="ECO:0000256" key="5">
    <source>
        <dbReference type="ARBA" id="ARBA00023136"/>
    </source>
</evidence>
<evidence type="ECO:0000256" key="4">
    <source>
        <dbReference type="ARBA" id="ARBA00022989"/>
    </source>
</evidence>
<keyword evidence="5 6" id="KW-0472">Membrane</keyword>
<dbReference type="InterPro" id="IPR043428">
    <property type="entry name" value="LivM-like"/>
</dbReference>
<feature type="transmembrane region" description="Helical" evidence="6">
    <location>
        <begin position="111"/>
        <end position="137"/>
    </location>
</feature>
<sequence>MLNLIGPLVDAVSGRMIIDIAMYFGAFVIVAMALNFQYGNAGVPNMGCAVQVIAGGFAASTFTLRICLWLAQQAGWPIKPYASNYDWVYNNPYNVQSVINDFLKTKPMLSFSLLIFTLALSLVLGAAVGWVISLPAIRLRSEYLMITLITLADASQIIARNWVPLCGGTLGVFVPNVFSFYPGDRTIITAVVTLLVGLVSFLIFRIMLNSPYGRMMRAIRENEITVGSVGKNVAGIRRNILIFASGITAMTGALWAFYG</sequence>
<comment type="subcellular location">
    <subcellularLocation>
        <location evidence="1">Cell membrane</location>
        <topology evidence="1">Multi-pass membrane protein</topology>
    </subcellularLocation>
</comment>
<feature type="transmembrane region" description="Helical" evidence="6">
    <location>
        <begin position="240"/>
        <end position="258"/>
    </location>
</feature>
<dbReference type="PANTHER" id="PTHR30482">
    <property type="entry name" value="HIGH-AFFINITY BRANCHED-CHAIN AMINO ACID TRANSPORT SYSTEM PERMEASE"/>
    <property type="match status" value="1"/>
</dbReference>
<protein>
    <recommendedName>
        <fullName evidence="8">Branched-chain amino acid ABC transporter permease</fullName>
    </recommendedName>
</protein>
<name>X1NIZ6_9ZZZZ</name>
<keyword evidence="2" id="KW-1003">Cell membrane</keyword>
<dbReference type="AlphaFoldDB" id="X1NIZ6"/>
<reference evidence="7" key="1">
    <citation type="journal article" date="2014" name="Front. Microbiol.">
        <title>High frequency of phylogenetically diverse reductive dehalogenase-homologous genes in deep subseafloor sedimentary metagenomes.</title>
        <authorList>
            <person name="Kawai M."/>
            <person name="Futagami T."/>
            <person name="Toyoda A."/>
            <person name="Takaki Y."/>
            <person name="Nishi S."/>
            <person name="Hori S."/>
            <person name="Arai W."/>
            <person name="Tsubouchi T."/>
            <person name="Morono Y."/>
            <person name="Uchiyama I."/>
            <person name="Ito T."/>
            <person name="Fujiyama A."/>
            <person name="Inagaki F."/>
            <person name="Takami H."/>
        </authorList>
    </citation>
    <scope>NUCLEOTIDE SEQUENCE</scope>
    <source>
        <strain evidence="7">Expedition CK06-06</strain>
    </source>
</reference>
<evidence type="ECO:0000256" key="2">
    <source>
        <dbReference type="ARBA" id="ARBA00022475"/>
    </source>
</evidence>
<feature type="transmembrane region" description="Helical" evidence="6">
    <location>
        <begin position="20"/>
        <end position="36"/>
    </location>
</feature>
<evidence type="ECO:0000313" key="7">
    <source>
        <dbReference type="EMBL" id="GAI26780.1"/>
    </source>
</evidence>
<organism evidence="7">
    <name type="scientific">marine sediment metagenome</name>
    <dbReference type="NCBI Taxonomy" id="412755"/>
    <lineage>
        <taxon>unclassified sequences</taxon>
        <taxon>metagenomes</taxon>
        <taxon>ecological metagenomes</taxon>
    </lineage>
</organism>
<comment type="caution">
    <text evidence="7">The sequence shown here is derived from an EMBL/GenBank/DDBJ whole genome shotgun (WGS) entry which is preliminary data.</text>
</comment>
<dbReference type="Pfam" id="PF02653">
    <property type="entry name" value="BPD_transp_2"/>
    <property type="match status" value="1"/>
</dbReference>
<proteinExistence type="predicted"/>
<evidence type="ECO:0000256" key="6">
    <source>
        <dbReference type="SAM" id="Phobius"/>
    </source>
</evidence>
<keyword evidence="4 6" id="KW-1133">Transmembrane helix</keyword>
<keyword evidence="3 6" id="KW-0812">Transmembrane</keyword>
<feature type="transmembrane region" description="Helical" evidence="6">
    <location>
        <begin position="187"/>
        <end position="208"/>
    </location>
</feature>